<proteinExistence type="predicted"/>
<sequence length="93" mass="10600">MTIRATYALLFSSPIVTTVEVDDPINGCTLTEVTRFIKVIGLVRISFMVLNGHEDEEQGRELESIEKLEGNLKITQEFEWFYVVAADINYLKS</sequence>
<keyword evidence="2" id="KW-1185">Reference proteome</keyword>
<name>A0A314Z5G0_PRUYE</name>
<evidence type="ECO:0000313" key="1">
    <source>
        <dbReference type="EMBL" id="PQQ13783.1"/>
    </source>
</evidence>
<dbReference type="AlphaFoldDB" id="A0A314Z5G0"/>
<dbReference type="OrthoDB" id="10594445at2759"/>
<evidence type="ECO:0000313" key="2">
    <source>
        <dbReference type="Proteomes" id="UP000250321"/>
    </source>
</evidence>
<dbReference type="EMBL" id="PJQY01000286">
    <property type="protein sequence ID" value="PQQ13783.1"/>
    <property type="molecule type" value="Genomic_DNA"/>
</dbReference>
<reference evidence="1 2" key="1">
    <citation type="submission" date="2018-02" db="EMBL/GenBank/DDBJ databases">
        <title>Draft genome of wild Prunus yedoensis var. nudiflora.</title>
        <authorList>
            <person name="Baek S."/>
            <person name="Kim J.-H."/>
            <person name="Choi K."/>
            <person name="Kim G.-B."/>
            <person name="Cho A."/>
            <person name="Jang H."/>
            <person name="Shin C.-H."/>
            <person name="Yu H.-J."/>
            <person name="Mun J.-H."/>
        </authorList>
    </citation>
    <scope>NUCLEOTIDE SEQUENCE [LARGE SCALE GENOMIC DNA]</scope>
    <source>
        <strain evidence="2">cv. Jeju island</strain>
        <tissue evidence="1">Leaf</tissue>
    </source>
</reference>
<accession>A0A314Z5G0</accession>
<comment type="caution">
    <text evidence="1">The sequence shown here is derived from an EMBL/GenBank/DDBJ whole genome shotgun (WGS) entry which is preliminary data.</text>
</comment>
<dbReference type="Proteomes" id="UP000250321">
    <property type="component" value="Unassembled WGS sequence"/>
</dbReference>
<organism evidence="1 2">
    <name type="scientific">Prunus yedoensis var. nudiflora</name>
    <dbReference type="NCBI Taxonomy" id="2094558"/>
    <lineage>
        <taxon>Eukaryota</taxon>
        <taxon>Viridiplantae</taxon>
        <taxon>Streptophyta</taxon>
        <taxon>Embryophyta</taxon>
        <taxon>Tracheophyta</taxon>
        <taxon>Spermatophyta</taxon>
        <taxon>Magnoliopsida</taxon>
        <taxon>eudicotyledons</taxon>
        <taxon>Gunneridae</taxon>
        <taxon>Pentapetalae</taxon>
        <taxon>rosids</taxon>
        <taxon>fabids</taxon>
        <taxon>Rosales</taxon>
        <taxon>Rosaceae</taxon>
        <taxon>Amygdaloideae</taxon>
        <taxon>Amygdaleae</taxon>
        <taxon>Prunus</taxon>
    </lineage>
</organism>
<gene>
    <name evidence="1" type="ORF">Pyn_00027</name>
</gene>
<protein>
    <submittedName>
        <fullName evidence="1">Uncharacterized protein</fullName>
    </submittedName>
</protein>